<proteinExistence type="predicted"/>
<reference evidence="1 2" key="1">
    <citation type="submission" date="2019-11" db="EMBL/GenBank/DDBJ databases">
        <title>Bacillus lacus genome.</title>
        <authorList>
            <person name="Allen C.J."/>
            <person name="Newman J.D."/>
        </authorList>
    </citation>
    <scope>NUCLEOTIDE SEQUENCE [LARGE SCALE GENOMIC DNA]</scope>
    <source>
        <strain evidence="1 2">KCTC 33946</strain>
    </source>
</reference>
<dbReference type="EMBL" id="WKKI01000003">
    <property type="protein sequence ID" value="MRX71218.1"/>
    <property type="molecule type" value="Genomic_DNA"/>
</dbReference>
<keyword evidence="2" id="KW-1185">Reference proteome</keyword>
<dbReference type="AlphaFoldDB" id="A0A7X2IY13"/>
<gene>
    <name evidence="1" type="ORF">GJU40_03405</name>
</gene>
<comment type="caution">
    <text evidence="1">The sequence shown here is derived from an EMBL/GenBank/DDBJ whole genome shotgun (WGS) entry which is preliminary data.</text>
</comment>
<organism evidence="1 2">
    <name type="scientific">Metabacillus lacus</name>
    <dbReference type="NCBI Taxonomy" id="1983721"/>
    <lineage>
        <taxon>Bacteria</taxon>
        <taxon>Bacillati</taxon>
        <taxon>Bacillota</taxon>
        <taxon>Bacilli</taxon>
        <taxon>Bacillales</taxon>
        <taxon>Bacillaceae</taxon>
        <taxon>Metabacillus</taxon>
    </lineage>
</organism>
<dbReference type="Proteomes" id="UP000448867">
    <property type="component" value="Unassembled WGS sequence"/>
</dbReference>
<name>A0A7X2IY13_9BACI</name>
<dbReference type="RefSeq" id="WP_170289312.1">
    <property type="nucleotide sequence ID" value="NZ_WKKI01000003.1"/>
</dbReference>
<accession>A0A7X2IY13</accession>
<sequence>MKEKLSMLSAFILSVSLFIGVTRGQAEALGNGNHLSGMIEKLSAHMKAALMAAGRNVERMMKEAGIHQVISGMIGALSNVTQIYHAAGAENERQAYLKTHTNTSVQRAPCRSKGEPLFLQPLKDKLWDKQLNIQCDTYHAIFVKFIGDSRIKEVAVIDTS</sequence>
<evidence type="ECO:0000313" key="2">
    <source>
        <dbReference type="Proteomes" id="UP000448867"/>
    </source>
</evidence>
<protein>
    <submittedName>
        <fullName evidence="1">Uncharacterized protein</fullName>
    </submittedName>
</protein>
<evidence type="ECO:0000313" key="1">
    <source>
        <dbReference type="EMBL" id="MRX71218.1"/>
    </source>
</evidence>